<gene>
    <name evidence="2" type="ORF">O181_111772</name>
</gene>
<proteinExistence type="predicted"/>
<reference evidence="2" key="1">
    <citation type="submission" date="2021-03" db="EMBL/GenBank/DDBJ databases">
        <title>Draft genome sequence of rust myrtle Austropuccinia psidii MF-1, a brazilian biotype.</title>
        <authorList>
            <person name="Quecine M.C."/>
            <person name="Pachon D.M.R."/>
            <person name="Bonatelli M.L."/>
            <person name="Correr F.H."/>
            <person name="Franceschini L.M."/>
            <person name="Leite T.F."/>
            <person name="Margarido G.R.A."/>
            <person name="Almeida C.A."/>
            <person name="Ferrarezi J.A."/>
            <person name="Labate C.A."/>
        </authorList>
    </citation>
    <scope>NUCLEOTIDE SEQUENCE</scope>
    <source>
        <strain evidence="2">MF-1</strain>
    </source>
</reference>
<name>A0A9Q3K2F3_9BASI</name>
<keyword evidence="1" id="KW-0472">Membrane</keyword>
<comment type="caution">
    <text evidence="2">The sequence shown here is derived from an EMBL/GenBank/DDBJ whole genome shotgun (WGS) entry which is preliminary data.</text>
</comment>
<organism evidence="2 3">
    <name type="scientific">Austropuccinia psidii MF-1</name>
    <dbReference type="NCBI Taxonomy" id="1389203"/>
    <lineage>
        <taxon>Eukaryota</taxon>
        <taxon>Fungi</taxon>
        <taxon>Dikarya</taxon>
        <taxon>Basidiomycota</taxon>
        <taxon>Pucciniomycotina</taxon>
        <taxon>Pucciniomycetes</taxon>
        <taxon>Pucciniales</taxon>
        <taxon>Sphaerophragmiaceae</taxon>
        <taxon>Austropuccinia</taxon>
    </lineage>
</organism>
<keyword evidence="3" id="KW-1185">Reference proteome</keyword>
<keyword evidence="1" id="KW-1133">Transmembrane helix</keyword>
<evidence type="ECO:0000313" key="3">
    <source>
        <dbReference type="Proteomes" id="UP000765509"/>
    </source>
</evidence>
<accession>A0A9Q3K2F3</accession>
<keyword evidence="1" id="KW-0812">Transmembrane</keyword>
<dbReference type="AlphaFoldDB" id="A0A9Q3K2F3"/>
<evidence type="ECO:0000256" key="1">
    <source>
        <dbReference type="SAM" id="Phobius"/>
    </source>
</evidence>
<evidence type="ECO:0000313" key="2">
    <source>
        <dbReference type="EMBL" id="MBW0572057.1"/>
    </source>
</evidence>
<dbReference type="Proteomes" id="UP000765509">
    <property type="component" value="Unassembled WGS sequence"/>
</dbReference>
<feature type="transmembrane region" description="Helical" evidence="1">
    <location>
        <begin position="86"/>
        <end position="107"/>
    </location>
</feature>
<dbReference type="EMBL" id="AVOT02089375">
    <property type="protein sequence ID" value="MBW0572057.1"/>
    <property type="molecule type" value="Genomic_DNA"/>
</dbReference>
<feature type="transmembrane region" description="Helical" evidence="1">
    <location>
        <begin position="21"/>
        <end position="43"/>
    </location>
</feature>
<sequence>MFQPLYHSQSFFKIQYLWNPYAQSVSTALTGFYLILVLSSSPFKVGGTVTTMNNDPLQLVLHQFQPETMLGPIGHPVSFMANWPPLVLYGLLAIVPFPWPYPAIIGLPGQH</sequence>
<protein>
    <submittedName>
        <fullName evidence="2">Uncharacterized protein</fullName>
    </submittedName>
</protein>